<comment type="catalytic activity">
    <reaction evidence="9">
        <text>a 1,2-diacyl-sn-glycerol + ATP = a 1,2-diacyl-sn-glycero-3-phosphate + ADP + H(+)</text>
        <dbReference type="Rhea" id="RHEA:10272"/>
        <dbReference type="ChEBI" id="CHEBI:15378"/>
        <dbReference type="ChEBI" id="CHEBI:17815"/>
        <dbReference type="ChEBI" id="CHEBI:30616"/>
        <dbReference type="ChEBI" id="CHEBI:58608"/>
        <dbReference type="ChEBI" id="CHEBI:456216"/>
        <dbReference type="EC" id="2.7.1.107"/>
    </reaction>
</comment>
<evidence type="ECO:0000256" key="5">
    <source>
        <dbReference type="ARBA" id="ARBA00022771"/>
    </source>
</evidence>
<keyword evidence="6 9" id="KW-0418">Kinase</keyword>
<dbReference type="GO" id="GO:0007200">
    <property type="term" value="P:phospholipase C-activating G protein-coupled receptor signaling pathway"/>
    <property type="evidence" value="ECO:0007669"/>
    <property type="project" value="InterPro"/>
</dbReference>
<evidence type="ECO:0000256" key="10">
    <source>
        <dbReference type="SAM" id="MobiDB-lite"/>
    </source>
</evidence>
<reference evidence="12" key="1">
    <citation type="journal article" date="2020" name="J. Eukaryot. Microbiol.">
        <title>De novo Sequencing, Assembly and Annotation of the Transcriptome for the Free-Living Testate Amoeba Arcella intermedia.</title>
        <authorList>
            <person name="Ribeiro G.M."/>
            <person name="Porfirio-Sousa A.L."/>
            <person name="Maurer-Alcala X.X."/>
            <person name="Katz L.A."/>
            <person name="Lahr D.J.G."/>
        </authorList>
    </citation>
    <scope>NUCLEOTIDE SEQUENCE</scope>
</reference>
<protein>
    <recommendedName>
        <fullName evidence="9">Diacylglycerol kinase</fullName>
        <shortName evidence="9">DAG kinase</shortName>
        <ecNumber evidence="9">2.7.1.107</ecNumber>
    </recommendedName>
</protein>
<dbReference type="PANTHER" id="PTHR11255">
    <property type="entry name" value="DIACYLGLYCEROL KINASE"/>
    <property type="match status" value="1"/>
</dbReference>
<dbReference type="InterPro" id="IPR000756">
    <property type="entry name" value="Diacylglycerol_kin_accessory"/>
</dbReference>
<evidence type="ECO:0000256" key="8">
    <source>
        <dbReference type="ARBA" id="ARBA00023136"/>
    </source>
</evidence>
<keyword evidence="5" id="KW-0863">Zinc-finger</keyword>
<dbReference type="GO" id="GO:0004143">
    <property type="term" value="F:ATP-dependent diacylglycerol kinase activity"/>
    <property type="evidence" value="ECO:0007669"/>
    <property type="project" value="UniProtKB-EC"/>
</dbReference>
<comment type="similarity">
    <text evidence="2 9">Belongs to the eukaryotic diacylglycerol kinase family.</text>
</comment>
<dbReference type="InterPro" id="IPR001206">
    <property type="entry name" value="Diacylglycerol_kinase_cat_dom"/>
</dbReference>
<proteinExistence type="inferred from homology"/>
<sequence length="422" mass="47110">MIIMNELREILEKEEKNRVFDLKADKGPNKGLRYWKDHLQPKQQLVVIAAGGDGTVGWLLSCVEAVNFGDQACVVPLALGTANDMSRILGWGKGYRTGDPILPIVNTIKNNSEVILLDRWKVVATELKEEETAHYRQLIDELTVNDFEEILDEKEDNSALLQGIESSLTSSQDQIKNHEPDDVVLSTSGTIKPPPRPSSPPTGNPIRRSQASFDPSAPARPTTDLPKMRPLVANNYFSVGIDSEMLSNFDTLRKDHPELFPHRVVNFAWYGLIGLKAMLQKYTSLRHFIYFMADGKPIIIPKFIKALVFMNVPSYSGGTNPWKVSRNADEVAGEQCVWDGKIEVFGMYGAAHFGRTVASMSRGGIRICQCTRATICTTSPIAGQVDGEPYMFFPSKIELSLKPTKARLLVNLNKKKKLDIYL</sequence>
<keyword evidence="4 9" id="KW-0547">Nucleotide-binding</keyword>
<keyword evidence="8" id="KW-0472">Membrane</keyword>
<dbReference type="Pfam" id="PF00609">
    <property type="entry name" value="DAGK_acc"/>
    <property type="match status" value="1"/>
</dbReference>
<dbReference type="GO" id="GO:0016020">
    <property type="term" value="C:membrane"/>
    <property type="evidence" value="ECO:0007669"/>
    <property type="project" value="UniProtKB-SubCell"/>
</dbReference>
<comment type="subcellular location">
    <subcellularLocation>
        <location evidence="1">Membrane</location>
    </subcellularLocation>
</comment>
<dbReference type="SMART" id="SM00045">
    <property type="entry name" value="DAGKa"/>
    <property type="match status" value="1"/>
</dbReference>
<dbReference type="SMART" id="SM00046">
    <property type="entry name" value="DAGKc"/>
    <property type="match status" value="1"/>
</dbReference>
<dbReference type="GO" id="GO:0008270">
    <property type="term" value="F:zinc ion binding"/>
    <property type="evidence" value="ECO:0007669"/>
    <property type="project" value="UniProtKB-KW"/>
</dbReference>
<dbReference type="Pfam" id="PF00781">
    <property type="entry name" value="DAGK_cat"/>
    <property type="match status" value="1"/>
</dbReference>
<dbReference type="InterPro" id="IPR017438">
    <property type="entry name" value="ATP-NAD_kinase_N"/>
</dbReference>
<evidence type="ECO:0000256" key="1">
    <source>
        <dbReference type="ARBA" id="ARBA00004370"/>
    </source>
</evidence>
<organism evidence="12">
    <name type="scientific">Arcella intermedia</name>
    <dbReference type="NCBI Taxonomy" id="1963864"/>
    <lineage>
        <taxon>Eukaryota</taxon>
        <taxon>Amoebozoa</taxon>
        <taxon>Tubulinea</taxon>
        <taxon>Elardia</taxon>
        <taxon>Arcellinida</taxon>
        <taxon>Sphaerothecina</taxon>
        <taxon>Arcellidae</taxon>
        <taxon>Arcella</taxon>
    </lineage>
</organism>
<evidence type="ECO:0000256" key="7">
    <source>
        <dbReference type="ARBA" id="ARBA00022840"/>
    </source>
</evidence>
<dbReference type="SUPFAM" id="SSF111331">
    <property type="entry name" value="NAD kinase/diacylglycerol kinase-like"/>
    <property type="match status" value="1"/>
</dbReference>
<evidence type="ECO:0000256" key="9">
    <source>
        <dbReference type="RuleBase" id="RU361128"/>
    </source>
</evidence>
<evidence type="ECO:0000256" key="6">
    <source>
        <dbReference type="ARBA" id="ARBA00022777"/>
    </source>
</evidence>
<dbReference type="Gene3D" id="2.60.200.40">
    <property type="match status" value="1"/>
</dbReference>
<dbReference type="PROSITE" id="PS50146">
    <property type="entry name" value="DAGK"/>
    <property type="match status" value="1"/>
</dbReference>
<evidence type="ECO:0000256" key="4">
    <source>
        <dbReference type="ARBA" id="ARBA00022741"/>
    </source>
</evidence>
<keyword evidence="5" id="KW-0862">Zinc</keyword>
<dbReference type="Gene3D" id="3.40.50.10330">
    <property type="entry name" value="Probable inorganic polyphosphate/atp-NAD kinase, domain 1"/>
    <property type="match status" value="1"/>
</dbReference>
<evidence type="ECO:0000256" key="2">
    <source>
        <dbReference type="ARBA" id="ARBA00009280"/>
    </source>
</evidence>
<accession>A0A6B2L4D2</accession>
<dbReference type="PANTHER" id="PTHR11255:SF54">
    <property type="entry name" value="DIACYLGLYCEROL KINASE THETA"/>
    <property type="match status" value="1"/>
</dbReference>
<dbReference type="InterPro" id="IPR037607">
    <property type="entry name" value="DGK"/>
</dbReference>
<name>A0A6B2L4D2_9EUKA</name>
<keyword evidence="7 9" id="KW-0067">ATP-binding</keyword>
<dbReference type="EC" id="2.7.1.107" evidence="9"/>
<dbReference type="InterPro" id="IPR016064">
    <property type="entry name" value="NAD/diacylglycerol_kinase_sf"/>
</dbReference>
<feature type="domain" description="DAGKc" evidence="11">
    <location>
        <begin position="1"/>
        <end position="126"/>
    </location>
</feature>
<keyword evidence="3 9" id="KW-0808">Transferase</keyword>
<evidence type="ECO:0000256" key="3">
    <source>
        <dbReference type="ARBA" id="ARBA00022679"/>
    </source>
</evidence>
<evidence type="ECO:0000259" key="11">
    <source>
        <dbReference type="PROSITE" id="PS50146"/>
    </source>
</evidence>
<evidence type="ECO:0000313" key="12">
    <source>
        <dbReference type="EMBL" id="NDV31806.1"/>
    </source>
</evidence>
<feature type="compositionally biased region" description="Pro residues" evidence="10">
    <location>
        <begin position="192"/>
        <end position="203"/>
    </location>
</feature>
<dbReference type="AlphaFoldDB" id="A0A6B2L4D2"/>
<dbReference type="GO" id="GO:0005524">
    <property type="term" value="F:ATP binding"/>
    <property type="evidence" value="ECO:0007669"/>
    <property type="project" value="UniProtKB-KW"/>
</dbReference>
<feature type="region of interest" description="Disordered" evidence="10">
    <location>
        <begin position="170"/>
        <end position="227"/>
    </location>
</feature>
<keyword evidence="5" id="KW-0479">Metal-binding</keyword>
<dbReference type="EMBL" id="GIBP01002837">
    <property type="protein sequence ID" value="NDV31806.1"/>
    <property type="molecule type" value="Transcribed_RNA"/>
</dbReference>